<evidence type="ECO:0000313" key="1">
    <source>
        <dbReference type="EMBL" id="KKN36708.1"/>
    </source>
</evidence>
<dbReference type="EMBL" id="LAZR01001948">
    <property type="protein sequence ID" value="KKN36708.1"/>
    <property type="molecule type" value="Genomic_DNA"/>
</dbReference>
<proteinExistence type="predicted"/>
<accession>A0A0F9T588</accession>
<protein>
    <submittedName>
        <fullName evidence="1">Uncharacterized protein</fullName>
    </submittedName>
</protein>
<sequence>MALVKDILINDDISTKNGDIVVGESDAQHIEHILRAKPGHFYQFPTLGVGVVDEIKGSISKQALRQKIKQNLESDNYRINKVEVGGDIDHLITSIDATRLK</sequence>
<reference evidence="1" key="1">
    <citation type="journal article" date="2015" name="Nature">
        <title>Complex archaea that bridge the gap between prokaryotes and eukaryotes.</title>
        <authorList>
            <person name="Spang A."/>
            <person name="Saw J.H."/>
            <person name="Jorgensen S.L."/>
            <person name="Zaremba-Niedzwiedzka K."/>
            <person name="Martijn J."/>
            <person name="Lind A.E."/>
            <person name="van Eijk R."/>
            <person name="Schleper C."/>
            <person name="Guy L."/>
            <person name="Ettema T.J."/>
        </authorList>
    </citation>
    <scope>NUCLEOTIDE SEQUENCE</scope>
</reference>
<name>A0A0F9T588_9ZZZZ</name>
<organism evidence="1">
    <name type="scientific">marine sediment metagenome</name>
    <dbReference type="NCBI Taxonomy" id="412755"/>
    <lineage>
        <taxon>unclassified sequences</taxon>
        <taxon>metagenomes</taxon>
        <taxon>ecological metagenomes</taxon>
    </lineage>
</organism>
<gene>
    <name evidence="1" type="ORF">LCGC14_0770960</name>
</gene>
<dbReference type="AlphaFoldDB" id="A0A0F9T588"/>
<comment type="caution">
    <text evidence="1">The sequence shown here is derived from an EMBL/GenBank/DDBJ whole genome shotgun (WGS) entry which is preliminary data.</text>
</comment>